<dbReference type="InterPro" id="IPR051269">
    <property type="entry name" value="Fe-S_cluster_ET"/>
</dbReference>
<dbReference type="GO" id="GO:0051538">
    <property type="term" value="F:3 iron, 4 sulfur cluster binding"/>
    <property type="evidence" value="ECO:0007669"/>
    <property type="project" value="UniProtKB-KW"/>
</dbReference>
<dbReference type="PANTHER" id="PTHR36923:SF3">
    <property type="entry name" value="FERREDOXIN"/>
    <property type="match status" value="1"/>
</dbReference>
<dbReference type="RefSeq" id="WP_061482163.1">
    <property type="nucleotide sequence ID" value="NZ_ANBO01000012.1"/>
</dbReference>
<dbReference type="EMBL" id="ANBP01000023">
    <property type="protein sequence ID" value="KAB7754761.1"/>
    <property type="molecule type" value="Genomic_DNA"/>
</dbReference>
<keyword evidence="6" id="KW-0411">Iron-sulfur</keyword>
<dbReference type="AlphaFoldDB" id="A0A5N5UYR6"/>
<evidence type="ECO:0000256" key="1">
    <source>
        <dbReference type="ARBA" id="ARBA00001927"/>
    </source>
</evidence>
<evidence type="ECO:0000313" key="8">
    <source>
        <dbReference type="EMBL" id="KAB7754761.1"/>
    </source>
</evidence>
<dbReference type="PANTHER" id="PTHR36923">
    <property type="entry name" value="FERREDOXIN"/>
    <property type="match status" value="1"/>
</dbReference>
<keyword evidence="2" id="KW-0813">Transport</keyword>
<keyword evidence="7" id="KW-0003">3Fe-4S</keyword>
<comment type="caution">
    <text evidence="8">The sequence shown here is derived from an EMBL/GenBank/DDBJ whole genome shotgun (WGS) entry which is preliminary data.</text>
</comment>
<evidence type="ECO:0000256" key="4">
    <source>
        <dbReference type="ARBA" id="ARBA00022982"/>
    </source>
</evidence>
<accession>A0A5N5UYR6</accession>
<organism evidence="8 9">
    <name type="scientific">Mycolicibacterium phlei DSM 43239 = CCUG 21000</name>
    <dbReference type="NCBI Taxonomy" id="1226750"/>
    <lineage>
        <taxon>Bacteria</taxon>
        <taxon>Bacillati</taxon>
        <taxon>Actinomycetota</taxon>
        <taxon>Actinomycetes</taxon>
        <taxon>Mycobacteriales</taxon>
        <taxon>Mycobacteriaceae</taxon>
        <taxon>Mycolicibacterium</taxon>
    </lineage>
</organism>
<sequence>MKLRLDSSKCQGHAMCNAISEELFPIDEHGYASFDVIDVPEDAIELARAGVDTCPEGAISIIDD</sequence>
<comment type="cofactor">
    <cofactor evidence="1">
        <name>[3Fe-4S] cluster</name>
        <dbReference type="ChEBI" id="CHEBI:21137"/>
    </cofactor>
</comment>
<evidence type="ECO:0000256" key="6">
    <source>
        <dbReference type="ARBA" id="ARBA00023014"/>
    </source>
</evidence>
<keyword evidence="3" id="KW-0479">Metal-binding</keyword>
<keyword evidence="4" id="KW-0249">Electron transport</keyword>
<proteinExistence type="predicted"/>
<evidence type="ECO:0000256" key="3">
    <source>
        <dbReference type="ARBA" id="ARBA00022723"/>
    </source>
</evidence>
<evidence type="ECO:0000256" key="5">
    <source>
        <dbReference type="ARBA" id="ARBA00023004"/>
    </source>
</evidence>
<gene>
    <name evidence="8" type="ORF">MPHL21000_16630</name>
</gene>
<evidence type="ECO:0000256" key="2">
    <source>
        <dbReference type="ARBA" id="ARBA00022448"/>
    </source>
</evidence>
<keyword evidence="9" id="KW-1185">Reference proteome</keyword>
<reference evidence="8 9" key="1">
    <citation type="submission" date="2012-10" db="EMBL/GenBank/DDBJ databases">
        <title>The draft sequence of the Mycobacterium pheli genome.</title>
        <authorList>
            <person name="Pettersson B.M.F."/>
            <person name="Das S."/>
            <person name="Dasgupta S."/>
            <person name="Bhattacharya A."/>
            <person name="Kirsebom L.A."/>
        </authorList>
    </citation>
    <scope>NUCLEOTIDE SEQUENCE [LARGE SCALE GENOMIC DNA]</scope>
    <source>
        <strain evidence="8 9">CCUG 21000</strain>
    </source>
</reference>
<dbReference type="GeneID" id="74305280"/>
<dbReference type="GO" id="GO:0046872">
    <property type="term" value="F:metal ion binding"/>
    <property type="evidence" value="ECO:0007669"/>
    <property type="project" value="UniProtKB-KW"/>
</dbReference>
<protein>
    <submittedName>
        <fullName evidence="8">Ferredoxin</fullName>
    </submittedName>
</protein>
<keyword evidence="5" id="KW-0408">Iron</keyword>
<dbReference type="Proteomes" id="UP000325690">
    <property type="component" value="Unassembled WGS sequence"/>
</dbReference>
<dbReference type="Pfam" id="PF13459">
    <property type="entry name" value="Fer4_15"/>
    <property type="match status" value="1"/>
</dbReference>
<evidence type="ECO:0000256" key="7">
    <source>
        <dbReference type="ARBA" id="ARBA00023291"/>
    </source>
</evidence>
<evidence type="ECO:0000313" key="9">
    <source>
        <dbReference type="Proteomes" id="UP000325690"/>
    </source>
</evidence>
<dbReference type="SUPFAM" id="SSF54862">
    <property type="entry name" value="4Fe-4S ferredoxins"/>
    <property type="match status" value="1"/>
</dbReference>
<dbReference type="Gene3D" id="3.30.70.20">
    <property type="match status" value="1"/>
</dbReference>
<name>A0A5N5UYR6_MYCPH</name>